<dbReference type="InterPro" id="IPR050468">
    <property type="entry name" value="Cuticle_Struct_Prot"/>
</dbReference>
<accession>A0A9P0A943</accession>
<keyword evidence="1" id="KW-0193">Cuticle</keyword>
<sequence length="413" mass="44351">MARSFLARRFVCPHVCRPPTMFTLRIHLVLPVCLIAIGIAGLTNGQQFGENSVGEQEQDFDYEEPAPVPSRFQGKGQLTRTRTSAQPTTPRAPPVQILKQINRHNEDGSYTYGFEGSDGSFKIETKLANGEVKGKYGYVDDSGKVRVVEYGANRYGFQPSGEGITVAPPTLVDESKSKKKKVPSGSRLQGPSPLQIALGSRDQGIPVSEESSEYDDGQDFEDQQQAQPQPIAQPQPQPQPQFPSRNAGRVAISSRARPVARPAVAAPVAPVQRPSANFEFGINSDQASFQQQQSFGAAPQQQSFAQQSFAQQSFNDAPSSGPVPPRAQVPGAAPVAPAAPAAPIFVPTGRSRGQPRPAPQFLDFQAPQARQVSRSAPRPNSGAASSFDDLEKQYALPSGGSNPTHDFQFGAAF</sequence>
<feature type="region of interest" description="Disordered" evidence="2">
    <location>
        <begin position="50"/>
        <end position="92"/>
    </location>
</feature>
<feature type="compositionally biased region" description="Low complexity" evidence="2">
    <location>
        <begin position="328"/>
        <end position="343"/>
    </location>
</feature>
<dbReference type="GO" id="GO:0008010">
    <property type="term" value="F:structural constituent of chitin-based larval cuticle"/>
    <property type="evidence" value="ECO:0007669"/>
    <property type="project" value="TreeGrafter"/>
</dbReference>
<feature type="compositionally biased region" description="Acidic residues" evidence="2">
    <location>
        <begin position="210"/>
        <end position="222"/>
    </location>
</feature>
<evidence type="ECO:0008006" key="6">
    <source>
        <dbReference type="Google" id="ProtNLM"/>
    </source>
</evidence>
<dbReference type="PANTHER" id="PTHR10380:SF234">
    <property type="entry name" value="CUTICULAR PROTEIN 97EA, ISOFORM A"/>
    <property type="match status" value="1"/>
</dbReference>
<name>A0A9P0A943_BEMTA</name>
<feature type="transmembrane region" description="Helical" evidence="3">
    <location>
        <begin position="21"/>
        <end position="42"/>
    </location>
</feature>
<proteinExistence type="predicted"/>
<evidence type="ECO:0000313" key="5">
    <source>
        <dbReference type="Proteomes" id="UP001152759"/>
    </source>
</evidence>
<organism evidence="4 5">
    <name type="scientific">Bemisia tabaci</name>
    <name type="common">Sweetpotato whitefly</name>
    <name type="synonym">Aleurodes tabaci</name>
    <dbReference type="NCBI Taxonomy" id="7038"/>
    <lineage>
        <taxon>Eukaryota</taxon>
        <taxon>Metazoa</taxon>
        <taxon>Ecdysozoa</taxon>
        <taxon>Arthropoda</taxon>
        <taxon>Hexapoda</taxon>
        <taxon>Insecta</taxon>
        <taxon>Pterygota</taxon>
        <taxon>Neoptera</taxon>
        <taxon>Paraneoptera</taxon>
        <taxon>Hemiptera</taxon>
        <taxon>Sternorrhyncha</taxon>
        <taxon>Aleyrodoidea</taxon>
        <taxon>Aleyrodidae</taxon>
        <taxon>Aleyrodinae</taxon>
        <taxon>Bemisia</taxon>
    </lineage>
</organism>
<feature type="region of interest" description="Disordered" evidence="2">
    <location>
        <begin position="289"/>
        <end position="413"/>
    </location>
</feature>
<reference evidence="4" key="1">
    <citation type="submission" date="2021-12" db="EMBL/GenBank/DDBJ databases">
        <authorList>
            <person name="King R."/>
        </authorList>
    </citation>
    <scope>NUCLEOTIDE SEQUENCE</scope>
</reference>
<dbReference type="InterPro" id="IPR000618">
    <property type="entry name" value="Insect_cuticle"/>
</dbReference>
<evidence type="ECO:0000313" key="4">
    <source>
        <dbReference type="EMBL" id="CAH0387379.1"/>
    </source>
</evidence>
<protein>
    <recommendedName>
        <fullName evidence="6">Cuticular protein</fullName>
    </recommendedName>
</protein>
<keyword evidence="3" id="KW-0472">Membrane</keyword>
<dbReference type="PROSITE" id="PS51155">
    <property type="entry name" value="CHIT_BIND_RR_2"/>
    <property type="match status" value="1"/>
</dbReference>
<feature type="region of interest" description="Disordered" evidence="2">
    <location>
        <begin position="156"/>
        <end position="248"/>
    </location>
</feature>
<evidence type="ECO:0000256" key="2">
    <source>
        <dbReference type="SAM" id="MobiDB-lite"/>
    </source>
</evidence>
<dbReference type="EMBL" id="OU963864">
    <property type="protein sequence ID" value="CAH0387379.1"/>
    <property type="molecule type" value="Genomic_DNA"/>
</dbReference>
<feature type="compositionally biased region" description="Polar residues" evidence="2">
    <location>
        <begin position="76"/>
        <end position="89"/>
    </location>
</feature>
<feature type="compositionally biased region" description="Low complexity" evidence="2">
    <location>
        <begin position="289"/>
        <end position="314"/>
    </location>
</feature>
<dbReference type="KEGG" id="btab:109030662"/>
<gene>
    <name evidence="4" type="ORF">BEMITA_LOCUS6402</name>
</gene>
<feature type="compositionally biased region" description="Pro residues" evidence="2">
    <location>
        <begin position="231"/>
        <end position="241"/>
    </location>
</feature>
<dbReference type="Proteomes" id="UP001152759">
    <property type="component" value="Chromosome 3"/>
</dbReference>
<keyword evidence="5" id="KW-1185">Reference proteome</keyword>
<keyword evidence="3" id="KW-1133">Transmembrane helix</keyword>
<evidence type="ECO:0000256" key="1">
    <source>
        <dbReference type="PROSITE-ProRule" id="PRU00497"/>
    </source>
</evidence>
<dbReference type="PANTHER" id="PTHR10380">
    <property type="entry name" value="CUTICLE PROTEIN"/>
    <property type="match status" value="1"/>
</dbReference>
<dbReference type="GO" id="GO:0062129">
    <property type="term" value="C:chitin-based extracellular matrix"/>
    <property type="evidence" value="ECO:0007669"/>
    <property type="project" value="TreeGrafter"/>
</dbReference>
<keyword evidence="3" id="KW-0812">Transmembrane</keyword>
<evidence type="ECO:0000256" key="3">
    <source>
        <dbReference type="SAM" id="Phobius"/>
    </source>
</evidence>
<dbReference type="Pfam" id="PF00379">
    <property type="entry name" value="Chitin_bind_4"/>
    <property type="match status" value="1"/>
</dbReference>
<dbReference type="AlphaFoldDB" id="A0A9P0A943"/>